<keyword evidence="5" id="KW-0472">Membrane</keyword>
<feature type="transmembrane region" description="Helical" evidence="5">
    <location>
        <begin position="30"/>
        <end position="48"/>
    </location>
</feature>
<dbReference type="PANTHER" id="PTHR22763:SF162">
    <property type="entry name" value="TRANSMEMBRANE E3 UBIQUITIN-PROTEIN LIGASE 1"/>
    <property type="match status" value="1"/>
</dbReference>
<accession>A2F482</accession>
<keyword evidence="8" id="KW-1185">Reference proteome</keyword>
<dbReference type="SMART" id="SM00744">
    <property type="entry name" value="RINGv"/>
    <property type="match status" value="1"/>
</dbReference>
<dbReference type="Proteomes" id="UP000001542">
    <property type="component" value="Unassembled WGS sequence"/>
</dbReference>
<reference evidence="7" key="1">
    <citation type="submission" date="2006-10" db="EMBL/GenBank/DDBJ databases">
        <authorList>
            <person name="Amadeo P."/>
            <person name="Zhao Q."/>
            <person name="Wortman J."/>
            <person name="Fraser-Liggett C."/>
            <person name="Carlton J."/>
        </authorList>
    </citation>
    <scope>NUCLEOTIDE SEQUENCE</scope>
    <source>
        <strain evidence="7">G3</strain>
    </source>
</reference>
<dbReference type="OrthoDB" id="8062037at2759"/>
<dbReference type="SMART" id="SM00184">
    <property type="entry name" value="RING"/>
    <property type="match status" value="1"/>
</dbReference>
<dbReference type="GO" id="GO:0016567">
    <property type="term" value="P:protein ubiquitination"/>
    <property type="evidence" value="ECO:0007669"/>
    <property type="project" value="UniProtKB-UniPathway"/>
</dbReference>
<dbReference type="InterPro" id="IPR001841">
    <property type="entry name" value="Znf_RING"/>
</dbReference>
<dbReference type="PANTHER" id="PTHR22763">
    <property type="entry name" value="RING ZINC FINGER PROTEIN"/>
    <property type="match status" value="1"/>
</dbReference>
<dbReference type="Gene3D" id="3.30.40.10">
    <property type="entry name" value="Zinc/RING finger domain, C3HC4 (zinc finger)"/>
    <property type="match status" value="1"/>
</dbReference>
<keyword evidence="5" id="KW-0812">Transmembrane</keyword>
<dbReference type="UniPathway" id="UPA00143"/>
<keyword evidence="1" id="KW-0479">Metal-binding</keyword>
<organism evidence="7 8">
    <name type="scientific">Trichomonas vaginalis (strain ATCC PRA-98 / G3)</name>
    <dbReference type="NCBI Taxonomy" id="412133"/>
    <lineage>
        <taxon>Eukaryota</taxon>
        <taxon>Metamonada</taxon>
        <taxon>Parabasalia</taxon>
        <taxon>Trichomonadida</taxon>
        <taxon>Trichomonadidae</taxon>
        <taxon>Trichomonas</taxon>
    </lineage>
</organism>
<dbReference type="AlphaFoldDB" id="A2F482"/>
<evidence type="ECO:0000256" key="3">
    <source>
        <dbReference type="ARBA" id="ARBA00022833"/>
    </source>
</evidence>
<feature type="domain" description="RING-type" evidence="6">
    <location>
        <begin position="118"/>
        <end position="158"/>
    </location>
</feature>
<keyword evidence="3" id="KW-0862">Zinc</keyword>
<keyword evidence="5" id="KW-1133">Transmembrane helix</keyword>
<dbReference type="KEGG" id="tva:4758079"/>
<dbReference type="InParanoid" id="A2F482"/>
<name>A2F482_TRIV3</name>
<evidence type="ECO:0000313" key="8">
    <source>
        <dbReference type="Proteomes" id="UP000001542"/>
    </source>
</evidence>
<dbReference type="VEuPathDB" id="TrichDB:TVAG_323800"/>
<evidence type="ECO:0000259" key="6">
    <source>
        <dbReference type="PROSITE" id="PS50089"/>
    </source>
</evidence>
<dbReference type="SUPFAM" id="SSF57850">
    <property type="entry name" value="RING/U-box"/>
    <property type="match status" value="1"/>
</dbReference>
<reference evidence="7" key="2">
    <citation type="journal article" date="2007" name="Science">
        <title>Draft genome sequence of the sexually transmitted pathogen Trichomonas vaginalis.</title>
        <authorList>
            <person name="Carlton J.M."/>
            <person name="Hirt R.P."/>
            <person name="Silva J.C."/>
            <person name="Delcher A.L."/>
            <person name="Schatz M."/>
            <person name="Zhao Q."/>
            <person name="Wortman J.R."/>
            <person name="Bidwell S.L."/>
            <person name="Alsmark U.C.M."/>
            <person name="Besteiro S."/>
            <person name="Sicheritz-Ponten T."/>
            <person name="Noel C.J."/>
            <person name="Dacks J.B."/>
            <person name="Foster P.G."/>
            <person name="Simillion C."/>
            <person name="Van de Peer Y."/>
            <person name="Miranda-Saavedra D."/>
            <person name="Barton G.J."/>
            <person name="Westrop G.D."/>
            <person name="Mueller S."/>
            <person name="Dessi D."/>
            <person name="Fiori P.L."/>
            <person name="Ren Q."/>
            <person name="Paulsen I."/>
            <person name="Zhang H."/>
            <person name="Bastida-Corcuera F.D."/>
            <person name="Simoes-Barbosa A."/>
            <person name="Brown M.T."/>
            <person name="Hayes R.D."/>
            <person name="Mukherjee M."/>
            <person name="Okumura C.Y."/>
            <person name="Schneider R."/>
            <person name="Smith A.J."/>
            <person name="Vanacova S."/>
            <person name="Villalvazo M."/>
            <person name="Haas B.J."/>
            <person name="Pertea M."/>
            <person name="Feldblyum T.V."/>
            <person name="Utterback T.R."/>
            <person name="Shu C.L."/>
            <person name="Osoegawa K."/>
            <person name="de Jong P.J."/>
            <person name="Hrdy I."/>
            <person name="Horvathova L."/>
            <person name="Zubacova Z."/>
            <person name="Dolezal P."/>
            <person name="Malik S.B."/>
            <person name="Logsdon J.M. Jr."/>
            <person name="Henze K."/>
            <person name="Gupta A."/>
            <person name="Wang C.C."/>
            <person name="Dunne R.L."/>
            <person name="Upcroft J.A."/>
            <person name="Upcroft P."/>
            <person name="White O."/>
            <person name="Salzberg S.L."/>
            <person name="Tang P."/>
            <person name="Chiu C.-H."/>
            <person name="Lee Y.-S."/>
            <person name="Embley T.M."/>
            <person name="Coombs G.H."/>
            <person name="Mottram J.C."/>
            <person name="Tachezy J."/>
            <person name="Fraser-Liggett C.M."/>
            <person name="Johnson P.J."/>
        </authorList>
    </citation>
    <scope>NUCLEOTIDE SEQUENCE [LARGE SCALE GENOMIC DNA]</scope>
    <source>
        <strain evidence="7">G3</strain>
    </source>
</reference>
<proteinExistence type="predicted"/>
<dbReference type="PROSITE" id="PS50089">
    <property type="entry name" value="ZF_RING_2"/>
    <property type="match status" value="1"/>
</dbReference>
<dbReference type="InterPro" id="IPR011016">
    <property type="entry name" value="Znf_RING-CH"/>
</dbReference>
<feature type="transmembrane region" description="Helical" evidence="5">
    <location>
        <begin position="54"/>
        <end position="74"/>
    </location>
</feature>
<dbReference type="InterPro" id="IPR050731">
    <property type="entry name" value="HRD1_E3_ubiq-ligases"/>
</dbReference>
<dbReference type="VEuPathDB" id="TrichDB:TVAGG3_1028540"/>
<protein>
    <recommendedName>
        <fullName evidence="6">RING-type domain-containing protein</fullName>
    </recommendedName>
</protein>
<gene>
    <name evidence="7" type="ORF">TVAG_323800</name>
</gene>
<evidence type="ECO:0000313" key="7">
    <source>
        <dbReference type="EMBL" id="EAY00261.1"/>
    </source>
</evidence>
<dbReference type="GO" id="GO:0008270">
    <property type="term" value="F:zinc ion binding"/>
    <property type="evidence" value="ECO:0007669"/>
    <property type="project" value="UniProtKB-KW"/>
</dbReference>
<dbReference type="RefSeq" id="XP_001313190.1">
    <property type="nucleotide sequence ID" value="XM_001313189.1"/>
</dbReference>
<sequence length="162" mass="18533">MQPVPIAIRTETSPIKQVLKSMFKISRVRPILIVILCVDILMFIIRVFKLKTFLIILSSCSFLLLIIAIIELCLPQNNVPPNDINQYNPVETVNTFYKPKYEVKKYMLEDYAGEPNICGICLNPIHGGDIAVLKCLHFFHPDCLEKWVKIRSTCPTCKVPID</sequence>
<evidence type="ECO:0000256" key="4">
    <source>
        <dbReference type="PROSITE-ProRule" id="PRU00175"/>
    </source>
</evidence>
<evidence type="ECO:0000256" key="2">
    <source>
        <dbReference type="ARBA" id="ARBA00022771"/>
    </source>
</evidence>
<keyword evidence="2 4" id="KW-0863">Zinc-finger</keyword>
<dbReference type="EMBL" id="DS113607">
    <property type="protein sequence ID" value="EAY00261.1"/>
    <property type="molecule type" value="Genomic_DNA"/>
</dbReference>
<dbReference type="Pfam" id="PF13639">
    <property type="entry name" value="zf-RING_2"/>
    <property type="match status" value="1"/>
</dbReference>
<evidence type="ECO:0000256" key="5">
    <source>
        <dbReference type="SAM" id="Phobius"/>
    </source>
</evidence>
<dbReference type="OMA" id="RICINHA"/>
<dbReference type="STRING" id="5722.A2F482"/>
<evidence type="ECO:0000256" key="1">
    <source>
        <dbReference type="ARBA" id="ARBA00022723"/>
    </source>
</evidence>
<dbReference type="InterPro" id="IPR013083">
    <property type="entry name" value="Znf_RING/FYVE/PHD"/>
</dbReference>